<dbReference type="InterPro" id="IPR032567">
    <property type="entry name" value="RTL1-rel"/>
</dbReference>
<organism evidence="2 4">
    <name type="scientific">Labeo rohita</name>
    <name type="common">Indian major carp</name>
    <name type="synonym">Cyprinus rohita</name>
    <dbReference type="NCBI Taxonomy" id="84645"/>
    <lineage>
        <taxon>Eukaryota</taxon>
        <taxon>Metazoa</taxon>
        <taxon>Chordata</taxon>
        <taxon>Craniata</taxon>
        <taxon>Vertebrata</taxon>
        <taxon>Euteleostomi</taxon>
        <taxon>Actinopterygii</taxon>
        <taxon>Neopterygii</taxon>
        <taxon>Teleostei</taxon>
        <taxon>Ostariophysi</taxon>
        <taxon>Cypriniformes</taxon>
        <taxon>Cyprinidae</taxon>
        <taxon>Labeoninae</taxon>
        <taxon>Labeonini</taxon>
        <taxon>Labeo</taxon>
    </lineage>
</organism>
<evidence type="ECO:0000313" key="3">
    <source>
        <dbReference type="EMBL" id="RXN13738.1"/>
    </source>
</evidence>
<dbReference type="AlphaFoldDB" id="A0A498LJ27"/>
<sequence>MAELSGRFHELQDVMSSPTSGAPLSLPQCEPEPHANNPWGTAVWDAGASFCTDFEEFRAEMTKLFDRSVKGDEAASKLARLRQGSCSVTEYAILFKTLAASCDWKEGALRAMFREGLNFDIQDEIATHDLSQDLEGLINLATRVESRLR</sequence>
<evidence type="ECO:0000259" key="1">
    <source>
        <dbReference type="Pfam" id="PF03732"/>
    </source>
</evidence>
<protein>
    <submittedName>
        <fullName evidence="2">Pol poly</fullName>
    </submittedName>
</protein>
<dbReference type="InterPro" id="IPR005162">
    <property type="entry name" value="Retrotrans_gag_dom"/>
</dbReference>
<dbReference type="PANTHER" id="PTHR15503:SF36">
    <property type="entry name" value="RETROTRANSPOSON GAG-LIKE PROTEIN 5"/>
    <property type="match status" value="1"/>
</dbReference>
<dbReference type="EMBL" id="QBIY01012948">
    <property type="protein sequence ID" value="RXN13738.1"/>
    <property type="molecule type" value="Genomic_DNA"/>
</dbReference>
<feature type="domain" description="Retrotransposon gag" evidence="1">
    <location>
        <begin position="52"/>
        <end position="118"/>
    </location>
</feature>
<proteinExistence type="predicted"/>
<dbReference type="EMBL" id="QBIY01013323">
    <property type="protein sequence ID" value="RXN08338.1"/>
    <property type="molecule type" value="Genomic_DNA"/>
</dbReference>
<dbReference type="Proteomes" id="UP000290572">
    <property type="component" value="Unassembled WGS sequence"/>
</dbReference>
<dbReference type="PANTHER" id="PTHR15503">
    <property type="entry name" value="LDOC1 RELATED"/>
    <property type="match status" value="1"/>
</dbReference>
<comment type="caution">
    <text evidence="2">The sequence shown here is derived from an EMBL/GenBank/DDBJ whole genome shotgun (WGS) entry which is preliminary data.</text>
</comment>
<keyword evidence="4" id="KW-1185">Reference proteome</keyword>
<name>A0A498LJ27_LABRO</name>
<accession>A0A498LJ27</accession>
<gene>
    <name evidence="3" type="ORF">ROHU_009471</name>
    <name evidence="2" type="ORF">ROHU_011580</name>
</gene>
<evidence type="ECO:0000313" key="4">
    <source>
        <dbReference type="Proteomes" id="UP000290572"/>
    </source>
</evidence>
<evidence type="ECO:0000313" key="2">
    <source>
        <dbReference type="EMBL" id="RXN08338.1"/>
    </source>
</evidence>
<reference evidence="2 4" key="1">
    <citation type="submission" date="2018-03" db="EMBL/GenBank/DDBJ databases">
        <title>Draft genome sequence of Rohu Carp (Labeo rohita).</title>
        <authorList>
            <person name="Das P."/>
            <person name="Kushwaha B."/>
            <person name="Joshi C.G."/>
            <person name="Kumar D."/>
            <person name="Nagpure N.S."/>
            <person name="Sahoo L."/>
            <person name="Das S.P."/>
            <person name="Bit A."/>
            <person name="Patnaik S."/>
            <person name="Meher P.K."/>
            <person name="Jayasankar P."/>
            <person name="Koringa P.G."/>
            <person name="Patel N.V."/>
            <person name="Hinsu A.T."/>
            <person name="Kumar R."/>
            <person name="Pandey M."/>
            <person name="Agarwal S."/>
            <person name="Srivastava S."/>
            <person name="Singh M."/>
            <person name="Iquebal M.A."/>
            <person name="Jaiswal S."/>
            <person name="Angadi U.B."/>
            <person name="Kumar N."/>
            <person name="Raza M."/>
            <person name="Shah T.M."/>
            <person name="Rai A."/>
            <person name="Jena J.K."/>
        </authorList>
    </citation>
    <scope>NUCLEOTIDE SEQUENCE [LARGE SCALE GENOMIC DNA]</scope>
    <source>
        <strain evidence="2">DASCIFA01</strain>
        <tissue evidence="2">Testis</tissue>
    </source>
</reference>
<dbReference type="Pfam" id="PF03732">
    <property type="entry name" value="Retrotrans_gag"/>
    <property type="match status" value="1"/>
</dbReference>